<reference evidence="1" key="1">
    <citation type="submission" date="2019-04" db="EMBL/GenBank/DDBJ databases">
        <title>Evolution of Biomass-Degrading Anaerobic Consortia Revealed by Metagenomics.</title>
        <authorList>
            <person name="Peng X."/>
        </authorList>
    </citation>
    <scope>NUCLEOTIDE SEQUENCE</scope>
    <source>
        <strain evidence="1">SIG254</strain>
    </source>
</reference>
<proteinExistence type="predicted"/>
<evidence type="ECO:0000313" key="2">
    <source>
        <dbReference type="Proteomes" id="UP000768462"/>
    </source>
</evidence>
<organism evidence="1 2">
    <name type="scientific">Clostridium sulfidigenes</name>
    <dbReference type="NCBI Taxonomy" id="318464"/>
    <lineage>
        <taxon>Bacteria</taxon>
        <taxon>Bacillati</taxon>
        <taxon>Bacillota</taxon>
        <taxon>Clostridia</taxon>
        <taxon>Eubacteriales</taxon>
        <taxon>Clostridiaceae</taxon>
        <taxon>Clostridium</taxon>
    </lineage>
</organism>
<dbReference type="Proteomes" id="UP000768462">
    <property type="component" value="Unassembled WGS sequence"/>
</dbReference>
<accession>A0A927WAT0</accession>
<sequence>MSEENITIELVRILRGLGWDIISFDFPQSGTGLDLKPNDSNEKNKDNYKPDIIVAKDGIALITENKVNYYEYDITKLNTLRETEIYSNSLDAILSPYNVELVYYGAALKLNKKNKEKLDNKKSKIDFSLLYDESKKVFIINYLETNYVENDKRLIVDLTSTKRILIK</sequence>
<protein>
    <submittedName>
        <fullName evidence="1">Uncharacterized protein</fullName>
    </submittedName>
</protein>
<dbReference type="AlphaFoldDB" id="A0A927WAT0"/>
<comment type="caution">
    <text evidence="1">The sequence shown here is derived from an EMBL/GenBank/DDBJ whole genome shotgun (WGS) entry which is preliminary data.</text>
</comment>
<evidence type="ECO:0000313" key="1">
    <source>
        <dbReference type="EMBL" id="MBE6060273.1"/>
    </source>
</evidence>
<gene>
    <name evidence="1" type="ORF">E7215_08895</name>
</gene>
<name>A0A927WAT0_9CLOT</name>
<dbReference type="EMBL" id="SVCM01000098">
    <property type="protein sequence ID" value="MBE6060273.1"/>
    <property type="molecule type" value="Genomic_DNA"/>
</dbReference>